<comment type="subcellular location">
    <subcellularLocation>
        <location evidence="1">Cell inner membrane</location>
        <topology evidence="1">Multi-pass membrane protein</topology>
    </subcellularLocation>
</comment>
<feature type="transmembrane region" description="Helical" evidence="9">
    <location>
        <begin position="88"/>
        <end position="111"/>
    </location>
</feature>
<dbReference type="EMBL" id="JACPUR010000004">
    <property type="protein sequence ID" value="MBI3126556.1"/>
    <property type="molecule type" value="Genomic_DNA"/>
</dbReference>
<evidence type="ECO:0000256" key="6">
    <source>
        <dbReference type="ARBA" id="ARBA00022989"/>
    </source>
</evidence>
<evidence type="ECO:0000256" key="4">
    <source>
        <dbReference type="ARBA" id="ARBA00022519"/>
    </source>
</evidence>
<name>A0A932HW12_UNCTE</name>
<keyword evidence="3" id="KW-1003">Cell membrane</keyword>
<evidence type="ECO:0000313" key="11">
    <source>
        <dbReference type="EMBL" id="MBI3126556.1"/>
    </source>
</evidence>
<evidence type="ECO:0000259" key="10">
    <source>
        <dbReference type="Pfam" id="PF04290"/>
    </source>
</evidence>
<protein>
    <submittedName>
        <fullName evidence="11">TRAP transporter small permease subunit</fullName>
    </submittedName>
</protein>
<gene>
    <name evidence="11" type="ORF">HYZ11_03015</name>
</gene>
<accession>A0A932HW12</accession>
<dbReference type="InterPro" id="IPR055348">
    <property type="entry name" value="DctQ"/>
</dbReference>
<feature type="transmembrane region" description="Helical" evidence="9">
    <location>
        <begin position="15"/>
        <end position="35"/>
    </location>
</feature>
<reference evidence="11" key="1">
    <citation type="submission" date="2020-07" db="EMBL/GenBank/DDBJ databases">
        <title>Huge and variable diversity of episymbiotic CPR bacteria and DPANN archaea in groundwater ecosystems.</title>
        <authorList>
            <person name="He C.Y."/>
            <person name="Keren R."/>
            <person name="Whittaker M."/>
            <person name="Farag I.F."/>
            <person name="Doudna J."/>
            <person name="Cate J.H.D."/>
            <person name="Banfield J.F."/>
        </authorList>
    </citation>
    <scope>NUCLEOTIDE SEQUENCE</scope>
    <source>
        <strain evidence="11">NC_groundwater_763_Ag_S-0.2um_68_21</strain>
    </source>
</reference>
<dbReference type="Pfam" id="PF04290">
    <property type="entry name" value="DctQ"/>
    <property type="match status" value="1"/>
</dbReference>
<comment type="caution">
    <text evidence="11">The sequence shown here is derived from an EMBL/GenBank/DDBJ whole genome shotgun (WGS) entry which is preliminary data.</text>
</comment>
<sequence>MQRVLLYIDSLSLKVGHAFAWCILLLTLAVCYEVILRKIFRNPTAWAFDVSYIMYGTLFMMGGAYALSRDSHVRADFLFRLWPPRVQAGVEFVLYIIFFFPGVLALVYSGYDFARESWSYRPYGPAGPVGEISINSPVGVPVSPLKTVIPVAAFFLLLQGIAQIIRCAICLRTGEWPPRLHDVEETDVALRAAIEARKRREAEKAKGAGG</sequence>
<evidence type="ECO:0000256" key="7">
    <source>
        <dbReference type="ARBA" id="ARBA00023136"/>
    </source>
</evidence>
<dbReference type="Proteomes" id="UP000782312">
    <property type="component" value="Unassembled WGS sequence"/>
</dbReference>
<dbReference type="PANTHER" id="PTHR35011">
    <property type="entry name" value="2,3-DIKETO-L-GULONATE TRAP TRANSPORTER SMALL PERMEASE PROTEIN YIAM"/>
    <property type="match status" value="1"/>
</dbReference>
<keyword evidence="5 9" id="KW-0812">Transmembrane</keyword>
<evidence type="ECO:0000256" key="2">
    <source>
        <dbReference type="ARBA" id="ARBA00022448"/>
    </source>
</evidence>
<proteinExistence type="inferred from homology"/>
<keyword evidence="6 9" id="KW-1133">Transmembrane helix</keyword>
<keyword evidence="4" id="KW-0997">Cell inner membrane</keyword>
<evidence type="ECO:0000256" key="8">
    <source>
        <dbReference type="ARBA" id="ARBA00038436"/>
    </source>
</evidence>
<organism evidence="11 12">
    <name type="scientific">Tectimicrobiota bacterium</name>
    <dbReference type="NCBI Taxonomy" id="2528274"/>
    <lineage>
        <taxon>Bacteria</taxon>
        <taxon>Pseudomonadati</taxon>
        <taxon>Nitrospinota/Tectimicrobiota group</taxon>
        <taxon>Candidatus Tectimicrobiota</taxon>
    </lineage>
</organism>
<dbReference type="GO" id="GO:0005886">
    <property type="term" value="C:plasma membrane"/>
    <property type="evidence" value="ECO:0007669"/>
    <property type="project" value="UniProtKB-SubCell"/>
</dbReference>
<dbReference type="PANTHER" id="PTHR35011:SF4">
    <property type="entry name" value="SLL1102 PROTEIN"/>
    <property type="match status" value="1"/>
</dbReference>
<evidence type="ECO:0000256" key="9">
    <source>
        <dbReference type="SAM" id="Phobius"/>
    </source>
</evidence>
<dbReference type="InterPro" id="IPR007387">
    <property type="entry name" value="TRAP_DctQ"/>
</dbReference>
<evidence type="ECO:0000313" key="12">
    <source>
        <dbReference type="Proteomes" id="UP000782312"/>
    </source>
</evidence>
<evidence type="ECO:0000256" key="5">
    <source>
        <dbReference type="ARBA" id="ARBA00022692"/>
    </source>
</evidence>
<evidence type="ECO:0000256" key="3">
    <source>
        <dbReference type="ARBA" id="ARBA00022475"/>
    </source>
</evidence>
<evidence type="ECO:0000256" key="1">
    <source>
        <dbReference type="ARBA" id="ARBA00004429"/>
    </source>
</evidence>
<feature type="domain" description="Tripartite ATP-independent periplasmic transporters DctQ component" evidence="10">
    <location>
        <begin position="26"/>
        <end position="167"/>
    </location>
</feature>
<feature type="transmembrane region" description="Helical" evidence="9">
    <location>
        <begin position="47"/>
        <end position="68"/>
    </location>
</feature>
<comment type="similarity">
    <text evidence="8">Belongs to the TRAP transporter small permease family.</text>
</comment>
<dbReference type="AlphaFoldDB" id="A0A932HW12"/>
<keyword evidence="7 9" id="KW-0472">Membrane</keyword>
<keyword evidence="2" id="KW-0813">Transport</keyword>